<dbReference type="Proteomes" id="UP000008320">
    <property type="component" value="Chromosome"/>
</dbReference>
<dbReference type="STRING" id="205920.ECH_1085"/>
<evidence type="ECO:0000313" key="2">
    <source>
        <dbReference type="Proteomes" id="UP000008320"/>
    </source>
</evidence>
<evidence type="ECO:0000313" key="1">
    <source>
        <dbReference type="EMBL" id="ABD45017.1"/>
    </source>
</evidence>
<reference evidence="1 2" key="1">
    <citation type="journal article" date="2006" name="PLoS Genet.">
        <title>Comparative genomics of emerging human ehrlichiosis agents.</title>
        <authorList>
            <person name="Dunning Hotopp J.C."/>
            <person name="Lin M."/>
            <person name="Madupu R."/>
            <person name="Crabtree J."/>
            <person name="Angiuoli S.V."/>
            <person name="Eisen J.A."/>
            <person name="Seshadri R."/>
            <person name="Ren Q."/>
            <person name="Wu M."/>
            <person name="Utterback T.R."/>
            <person name="Smith S."/>
            <person name="Lewis M."/>
            <person name="Khouri H."/>
            <person name="Zhang C."/>
            <person name="Niu H."/>
            <person name="Lin Q."/>
            <person name="Ohashi N."/>
            <person name="Zhi N."/>
            <person name="Nelson W."/>
            <person name="Brinkac L.M."/>
            <person name="Dodson R.J."/>
            <person name="Rosovitz M.J."/>
            <person name="Sundaram J."/>
            <person name="Daugherty S.C."/>
            <person name="Davidsen T."/>
            <person name="Durkin A.S."/>
            <person name="Gwinn M."/>
            <person name="Haft D.H."/>
            <person name="Selengut J.D."/>
            <person name="Sullivan S.A."/>
            <person name="Zafar N."/>
            <person name="Zhou L."/>
            <person name="Benahmed F."/>
            <person name="Forberger H."/>
            <person name="Halpin R."/>
            <person name="Mulligan S."/>
            <person name="Robinson J."/>
            <person name="White O."/>
            <person name="Rikihisa Y."/>
            <person name="Tettelin H."/>
        </authorList>
    </citation>
    <scope>NUCLEOTIDE SEQUENCE [LARGE SCALE GENOMIC DNA]</scope>
    <source>
        <strain evidence="2">ATCC CRL-10679 / Arkansas</strain>
    </source>
</reference>
<sequence length="34" mass="4030">MCIVFYDIKEIIDVVVSYYKLFLVLKLYVVVVTT</sequence>
<dbReference type="EMBL" id="CP000236">
    <property type="protein sequence ID" value="ABD45017.1"/>
    <property type="molecule type" value="Genomic_DNA"/>
</dbReference>
<protein>
    <submittedName>
        <fullName evidence="1">Uncharacterized protein</fullName>
    </submittedName>
</protein>
<dbReference type="KEGG" id="ech:ECH_1085"/>
<organism evidence="1 2">
    <name type="scientific">Ehrlichia chaffeensis (strain ATCC CRL-10679 / Arkansas)</name>
    <dbReference type="NCBI Taxonomy" id="205920"/>
    <lineage>
        <taxon>Bacteria</taxon>
        <taxon>Pseudomonadati</taxon>
        <taxon>Pseudomonadota</taxon>
        <taxon>Alphaproteobacteria</taxon>
        <taxon>Rickettsiales</taxon>
        <taxon>Anaplasmataceae</taxon>
        <taxon>Ehrlichia</taxon>
    </lineage>
</organism>
<proteinExistence type="predicted"/>
<gene>
    <name evidence="1" type="ordered locus">ECH_1085</name>
</gene>
<dbReference type="AlphaFoldDB" id="Q2GFB3"/>
<name>Q2GFB3_EHRCR</name>
<accession>Q2GFB3</accession>
<keyword evidence="2" id="KW-1185">Reference proteome</keyword>
<dbReference type="HOGENOM" id="CLU_3373527_0_0_5"/>